<dbReference type="PANTHER" id="PTHR14795:SF0">
    <property type="entry name" value="TRANSMEMBRANE PROTEIN 62"/>
    <property type="match status" value="1"/>
</dbReference>
<protein>
    <recommendedName>
        <fullName evidence="2">TMEM62 Ig-like domain-containing protein</fullName>
    </recommendedName>
</protein>
<evidence type="ECO:0000313" key="4">
    <source>
        <dbReference type="Proteomes" id="UP001370490"/>
    </source>
</evidence>
<evidence type="ECO:0000313" key="3">
    <source>
        <dbReference type="EMBL" id="KAK6933650.1"/>
    </source>
</evidence>
<keyword evidence="1" id="KW-0732">Signal</keyword>
<feature type="chain" id="PRO_5042940993" description="TMEM62 Ig-like domain-containing protein" evidence="1">
    <location>
        <begin position="21"/>
        <end position="316"/>
    </location>
</feature>
<gene>
    <name evidence="3" type="ORF">RJ641_036544</name>
</gene>
<name>A0AAN8VGH8_9MAGN</name>
<dbReference type="AlphaFoldDB" id="A0AAN8VGH8"/>
<feature type="signal peptide" evidence="1">
    <location>
        <begin position="1"/>
        <end position="20"/>
    </location>
</feature>
<sequence length="316" mass="35335">MGTLILVILACLSVISRSKCEEIARPNSRKVIEMNGSPQSVIWVVQLSDLHFSVHHPDRALDFSSIVGPTLFDQPFSCSHHCVGGSFDFFSQYSISGQLGRRGNVNSVTVQASASLQHTSGFFLQHMVVLCPAIKEAASYSGKSLKAIFLKQSVSAYLCGHLHTVLGKNLKRHHQLEAMKTIIVHTFPLVSQLMCDTASSRDYKCQAMNHLAYQTIRALVFSISPVVSVKARVYDSRSGNHDLVLETHMMKPEDSLSWGELYAAPWNYQAFEDLYPDRHWLQIEATDIMCRESLTELRPFSVNALVLSLHGHGRNF</sequence>
<reference evidence="3 4" key="1">
    <citation type="submission" date="2023-12" db="EMBL/GenBank/DDBJ databases">
        <title>A high-quality genome assembly for Dillenia turbinata (Dilleniales).</title>
        <authorList>
            <person name="Chanderbali A."/>
        </authorList>
    </citation>
    <scope>NUCLEOTIDE SEQUENCE [LARGE SCALE GENOMIC DNA]</scope>
    <source>
        <strain evidence="3">LSX21</strain>
        <tissue evidence="3">Leaf</tissue>
    </source>
</reference>
<proteinExistence type="predicted"/>
<dbReference type="InterPro" id="IPR056229">
    <property type="entry name" value="Ig_TMM62"/>
</dbReference>
<dbReference type="Proteomes" id="UP001370490">
    <property type="component" value="Unassembled WGS sequence"/>
</dbReference>
<comment type="caution">
    <text evidence="3">The sequence shown here is derived from an EMBL/GenBank/DDBJ whole genome shotgun (WGS) entry which is preliminary data.</text>
</comment>
<keyword evidence="4" id="KW-1185">Reference proteome</keyword>
<dbReference type="Pfam" id="PF24384">
    <property type="entry name" value="Ig_TMM62"/>
    <property type="match status" value="1"/>
</dbReference>
<organism evidence="3 4">
    <name type="scientific">Dillenia turbinata</name>
    <dbReference type="NCBI Taxonomy" id="194707"/>
    <lineage>
        <taxon>Eukaryota</taxon>
        <taxon>Viridiplantae</taxon>
        <taxon>Streptophyta</taxon>
        <taxon>Embryophyta</taxon>
        <taxon>Tracheophyta</taxon>
        <taxon>Spermatophyta</taxon>
        <taxon>Magnoliopsida</taxon>
        <taxon>eudicotyledons</taxon>
        <taxon>Gunneridae</taxon>
        <taxon>Pentapetalae</taxon>
        <taxon>Dilleniales</taxon>
        <taxon>Dilleniaceae</taxon>
        <taxon>Dillenia</taxon>
    </lineage>
</organism>
<dbReference type="PANTHER" id="PTHR14795">
    <property type="entry name" value="HELICASE RELATED"/>
    <property type="match status" value="1"/>
</dbReference>
<accession>A0AAN8VGH8</accession>
<dbReference type="EMBL" id="JBAMMX010000009">
    <property type="protein sequence ID" value="KAK6933650.1"/>
    <property type="molecule type" value="Genomic_DNA"/>
</dbReference>
<feature type="domain" description="TMEM62 Ig-like" evidence="2">
    <location>
        <begin position="178"/>
        <end position="304"/>
    </location>
</feature>
<evidence type="ECO:0000256" key="1">
    <source>
        <dbReference type="SAM" id="SignalP"/>
    </source>
</evidence>
<evidence type="ECO:0000259" key="2">
    <source>
        <dbReference type="Pfam" id="PF24384"/>
    </source>
</evidence>